<accession>A0A7S0H1V4</accession>
<protein>
    <submittedName>
        <fullName evidence="1">Uncharacterized protein</fullName>
    </submittedName>
</protein>
<dbReference type="AlphaFoldDB" id="A0A7S0H1V4"/>
<reference evidence="1" key="1">
    <citation type="submission" date="2021-01" db="EMBL/GenBank/DDBJ databases">
        <authorList>
            <person name="Corre E."/>
            <person name="Pelletier E."/>
            <person name="Niang G."/>
            <person name="Scheremetjew M."/>
            <person name="Finn R."/>
            <person name="Kale V."/>
            <person name="Holt S."/>
            <person name="Cochrane G."/>
            <person name="Meng A."/>
            <person name="Brown T."/>
            <person name="Cohen L."/>
        </authorList>
    </citation>
    <scope>NUCLEOTIDE SEQUENCE</scope>
    <source>
        <strain evidence="1">CCAC1681</strain>
    </source>
</reference>
<dbReference type="Pfam" id="PF11152">
    <property type="entry name" value="CCB2_CCB4"/>
    <property type="match status" value="1"/>
</dbReference>
<organism evidence="1">
    <name type="scientific">Micromonas pusilla</name>
    <name type="common">Picoplanktonic green alga</name>
    <name type="synonym">Chromulina pusilla</name>
    <dbReference type="NCBI Taxonomy" id="38833"/>
    <lineage>
        <taxon>Eukaryota</taxon>
        <taxon>Viridiplantae</taxon>
        <taxon>Chlorophyta</taxon>
        <taxon>Mamiellophyceae</taxon>
        <taxon>Mamiellales</taxon>
        <taxon>Mamiellaceae</taxon>
        <taxon>Micromonas</taxon>
    </lineage>
</organism>
<gene>
    <name evidence="1" type="ORF">MSP1401_LOCUS11591</name>
</gene>
<dbReference type="PANTHER" id="PTHR34943">
    <property type="match status" value="1"/>
</dbReference>
<dbReference type="EMBL" id="HBEN01013930">
    <property type="protein sequence ID" value="CAD8450305.1"/>
    <property type="molecule type" value="Transcribed_RNA"/>
</dbReference>
<dbReference type="GO" id="GO:0010190">
    <property type="term" value="P:cytochrome b6f complex assembly"/>
    <property type="evidence" value="ECO:0007669"/>
    <property type="project" value="TreeGrafter"/>
</dbReference>
<dbReference type="InterPro" id="IPR021325">
    <property type="entry name" value="CCB2/CCB4"/>
</dbReference>
<proteinExistence type="predicted"/>
<name>A0A7S0H1V4_MICPS</name>
<dbReference type="PANTHER" id="PTHR34943:SF2">
    <property type="entry name" value="PROTEIN COFACTOR ASSEMBLY OF COMPLEX C SUBUNIT B CCB4, CHLOROPLASTIC"/>
    <property type="match status" value="1"/>
</dbReference>
<dbReference type="GO" id="GO:0009507">
    <property type="term" value="C:chloroplast"/>
    <property type="evidence" value="ECO:0007669"/>
    <property type="project" value="TreeGrafter"/>
</dbReference>
<dbReference type="InterPro" id="IPR044705">
    <property type="entry name" value="CCB4"/>
</dbReference>
<sequence>MTSASCLSSCGHARLVAPPPARGTSRVPRAFRASRVPSRSERRATLARAASGDSADLDEDWVKSNEDAVRASPLVVGGVSVAALLLNRILSGVAPVADASSAQSRADVLCLGMAGTLVLTGLQWLALKQKPPTRVTLEGVAVPGPGGFVDPSLPLRAQEELRWVWDALSSATQCGSFAVVYKGRRVCQAGVAPRAAFGDADTTAAANSSDALHEALGSTRLIIGPICERCMKSGVSNYLANLALFPGRVEFQSYLPKNAQAVAVTPVGNEGVMVAASGTQRGFTPADQAWMAVLAEKLDATLSGEARA</sequence>
<evidence type="ECO:0000313" key="1">
    <source>
        <dbReference type="EMBL" id="CAD8450305.1"/>
    </source>
</evidence>